<accession>A0A7E4UYA5</accession>
<organism evidence="2 3">
    <name type="scientific">Panagrellus redivivus</name>
    <name type="common">Microworm</name>
    <dbReference type="NCBI Taxonomy" id="6233"/>
    <lineage>
        <taxon>Eukaryota</taxon>
        <taxon>Metazoa</taxon>
        <taxon>Ecdysozoa</taxon>
        <taxon>Nematoda</taxon>
        <taxon>Chromadorea</taxon>
        <taxon>Rhabditida</taxon>
        <taxon>Tylenchina</taxon>
        <taxon>Panagrolaimomorpha</taxon>
        <taxon>Panagrolaimoidea</taxon>
        <taxon>Panagrolaimidae</taxon>
        <taxon>Panagrellus</taxon>
    </lineage>
</organism>
<evidence type="ECO:0000313" key="2">
    <source>
        <dbReference type="Proteomes" id="UP000492821"/>
    </source>
</evidence>
<dbReference type="WBParaSite" id="Pan_g14251.t1">
    <property type="protein sequence ID" value="Pan_g14251.t1"/>
    <property type="gene ID" value="Pan_g14251"/>
</dbReference>
<name>A0A7E4UYA5_PANRE</name>
<dbReference type="AlphaFoldDB" id="A0A7E4UYA5"/>
<feature type="compositionally biased region" description="Basic and acidic residues" evidence="1">
    <location>
        <begin position="42"/>
        <end position="63"/>
    </location>
</feature>
<evidence type="ECO:0000256" key="1">
    <source>
        <dbReference type="SAM" id="MobiDB-lite"/>
    </source>
</evidence>
<keyword evidence="2" id="KW-1185">Reference proteome</keyword>
<protein>
    <submittedName>
        <fullName evidence="3">Uncharacterized protein</fullName>
    </submittedName>
</protein>
<dbReference type="Proteomes" id="UP000492821">
    <property type="component" value="Unassembled WGS sequence"/>
</dbReference>
<reference evidence="2" key="1">
    <citation type="journal article" date="2013" name="Genetics">
        <title>The draft genome and transcriptome of Panagrellus redivivus are shaped by the harsh demands of a free-living lifestyle.</title>
        <authorList>
            <person name="Srinivasan J."/>
            <person name="Dillman A.R."/>
            <person name="Macchietto M.G."/>
            <person name="Heikkinen L."/>
            <person name="Lakso M."/>
            <person name="Fracchia K.M."/>
            <person name="Antoshechkin I."/>
            <person name="Mortazavi A."/>
            <person name="Wong G."/>
            <person name="Sternberg P.W."/>
        </authorList>
    </citation>
    <scope>NUCLEOTIDE SEQUENCE [LARGE SCALE GENOMIC DNA]</scope>
    <source>
        <strain evidence="2">MT8872</strain>
    </source>
</reference>
<sequence>MKLVLIDQNAPGHISGDTKQATVGRSEQFDCTLAQCVRALSENDRESMPVERRPTEASERLDASETMTGSKPKEERRFDDCFDDNAVVLPEITFHANANMHS</sequence>
<feature type="region of interest" description="Disordered" evidence="1">
    <location>
        <begin position="1"/>
        <end position="21"/>
    </location>
</feature>
<reference evidence="3" key="2">
    <citation type="submission" date="2020-10" db="UniProtKB">
        <authorList>
            <consortium name="WormBaseParasite"/>
        </authorList>
    </citation>
    <scope>IDENTIFICATION</scope>
</reference>
<feature type="region of interest" description="Disordered" evidence="1">
    <location>
        <begin position="42"/>
        <end position="77"/>
    </location>
</feature>
<proteinExistence type="predicted"/>
<evidence type="ECO:0000313" key="3">
    <source>
        <dbReference type="WBParaSite" id="Pan_g14251.t1"/>
    </source>
</evidence>